<sequence>MVTNKTLIFAKAAVGQPVAGENIVLVDRPLDLDEVPPGGFVARILYSSFDPYLRHKLVAVDEAREFTPFEINSAIVNGAILEVLKADKSSEFKAGDKLTGMAPIAEYASVQEEEAKQFKLLHNPYNFDLHLFLGPLGLPGITAYSAFYEIAKPQKGETIFISAASGAVGQIVGQLALREGLTVIGSVGSDEKLDIIKNKFGFQRGFNYRKVKIVEELKRLAPQGIDSILAVYYDNVGGEQLEAAIEVLKDWGRIVACGAASQYSIPYDKQYGIRNTGVIVSKRITWRGFTVFDEDFWIKYGEEHQKNAQDWIKDGSLKPVMSVIKGIDNAAEGLVSLFKGENVGKAVLEISA</sequence>
<dbReference type="PANTHER" id="PTHR43205:SF7">
    <property type="entry name" value="PROSTAGLANDIN REDUCTASE 1"/>
    <property type="match status" value="1"/>
</dbReference>
<dbReference type="Pfam" id="PF16884">
    <property type="entry name" value="ADH_N_2"/>
    <property type="match status" value="1"/>
</dbReference>
<keyword evidence="1" id="KW-0560">Oxidoreductase</keyword>
<reference evidence="3 4" key="1">
    <citation type="submission" date="2015-01" db="EMBL/GenBank/DDBJ databases">
        <title>The Genome Sequence of Exophiala mesophila CBS40295.</title>
        <authorList>
            <consortium name="The Broad Institute Genomics Platform"/>
            <person name="Cuomo C."/>
            <person name="de Hoog S."/>
            <person name="Gorbushina A."/>
            <person name="Stielow B."/>
            <person name="Teixiera M."/>
            <person name="Abouelleil A."/>
            <person name="Chapman S.B."/>
            <person name="Priest M."/>
            <person name="Young S.K."/>
            <person name="Wortman J."/>
            <person name="Nusbaum C."/>
            <person name="Birren B."/>
        </authorList>
    </citation>
    <scope>NUCLEOTIDE SEQUENCE [LARGE SCALE GENOMIC DNA]</scope>
    <source>
        <strain evidence="3 4">CBS 40295</strain>
    </source>
</reference>
<dbReference type="InterPro" id="IPR013149">
    <property type="entry name" value="ADH-like_C"/>
</dbReference>
<dbReference type="Gene3D" id="3.90.180.10">
    <property type="entry name" value="Medium-chain alcohol dehydrogenases, catalytic domain"/>
    <property type="match status" value="1"/>
</dbReference>
<dbReference type="VEuPathDB" id="FungiDB:PV10_00363"/>
<evidence type="ECO:0000313" key="3">
    <source>
        <dbReference type="EMBL" id="KIV96505.1"/>
    </source>
</evidence>
<name>A0A0D1X426_EXOME</name>
<dbReference type="PANTHER" id="PTHR43205">
    <property type="entry name" value="PROSTAGLANDIN REDUCTASE"/>
    <property type="match status" value="1"/>
</dbReference>
<dbReference type="Gene3D" id="3.40.50.720">
    <property type="entry name" value="NAD(P)-binding Rossmann-like Domain"/>
    <property type="match status" value="1"/>
</dbReference>
<dbReference type="InterPro" id="IPR011032">
    <property type="entry name" value="GroES-like_sf"/>
</dbReference>
<dbReference type="CDD" id="cd05288">
    <property type="entry name" value="PGDH"/>
    <property type="match status" value="1"/>
</dbReference>
<dbReference type="FunFam" id="3.40.50.720:FF:000121">
    <property type="entry name" value="Prostaglandin reductase 2"/>
    <property type="match status" value="1"/>
</dbReference>
<dbReference type="GeneID" id="27318208"/>
<feature type="domain" description="Enoyl reductase (ER)" evidence="2">
    <location>
        <begin position="20"/>
        <end position="348"/>
    </location>
</feature>
<keyword evidence="4" id="KW-1185">Reference proteome</keyword>
<dbReference type="SUPFAM" id="SSF50129">
    <property type="entry name" value="GroES-like"/>
    <property type="match status" value="1"/>
</dbReference>
<gene>
    <name evidence="3" type="ORF">PV10_00363</name>
</gene>
<dbReference type="RefSeq" id="XP_016228079.1">
    <property type="nucleotide sequence ID" value="XM_016364430.1"/>
</dbReference>
<dbReference type="Proteomes" id="UP000054302">
    <property type="component" value="Unassembled WGS sequence"/>
</dbReference>
<dbReference type="OrthoDB" id="809632at2759"/>
<dbReference type="GO" id="GO:0016628">
    <property type="term" value="F:oxidoreductase activity, acting on the CH-CH group of donors, NAD or NADP as acceptor"/>
    <property type="evidence" value="ECO:0007669"/>
    <property type="project" value="InterPro"/>
</dbReference>
<evidence type="ECO:0000313" key="4">
    <source>
        <dbReference type="Proteomes" id="UP000054302"/>
    </source>
</evidence>
<dbReference type="InterPro" id="IPR020843">
    <property type="entry name" value="ER"/>
</dbReference>
<evidence type="ECO:0000259" key="2">
    <source>
        <dbReference type="SMART" id="SM00829"/>
    </source>
</evidence>
<dbReference type="HOGENOM" id="CLU_026673_29_1_1"/>
<dbReference type="InterPro" id="IPR045010">
    <property type="entry name" value="MDR_fam"/>
</dbReference>
<accession>A0A0D1X426</accession>
<dbReference type="AlphaFoldDB" id="A0A0D1X426"/>
<dbReference type="SUPFAM" id="SSF51735">
    <property type="entry name" value="NAD(P)-binding Rossmann-fold domains"/>
    <property type="match status" value="1"/>
</dbReference>
<dbReference type="SMART" id="SM00829">
    <property type="entry name" value="PKS_ER"/>
    <property type="match status" value="1"/>
</dbReference>
<protein>
    <recommendedName>
        <fullName evidence="2">Enoyl reductase (ER) domain-containing protein</fullName>
    </recommendedName>
</protein>
<dbReference type="EMBL" id="KN847520">
    <property type="protein sequence ID" value="KIV96505.1"/>
    <property type="molecule type" value="Genomic_DNA"/>
</dbReference>
<dbReference type="InterPro" id="IPR041694">
    <property type="entry name" value="ADH_N_2"/>
</dbReference>
<organism evidence="3 4">
    <name type="scientific">Exophiala mesophila</name>
    <name type="common">Black yeast-like fungus</name>
    <dbReference type="NCBI Taxonomy" id="212818"/>
    <lineage>
        <taxon>Eukaryota</taxon>
        <taxon>Fungi</taxon>
        <taxon>Dikarya</taxon>
        <taxon>Ascomycota</taxon>
        <taxon>Pezizomycotina</taxon>
        <taxon>Eurotiomycetes</taxon>
        <taxon>Chaetothyriomycetidae</taxon>
        <taxon>Chaetothyriales</taxon>
        <taxon>Herpotrichiellaceae</taxon>
        <taxon>Exophiala</taxon>
    </lineage>
</organism>
<dbReference type="Pfam" id="PF00107">
    <property type="entry name" value="ADH_zinc_N"/>
    <property type="match status" value="1"/>
</dbReference>
<proteinExistence type="predicted"/>
<dbReference type="InterPro" id="IPR036291">
    <property type="entry name" value="NAD(P)-bd_dom_sf"/>
</dbReference>
<dbReference type="OMA" id="RMTKRDP"/>
<evidence type="ECO:0000256" key="1">
    <source>
        <dbReference type="ARBA" id="ARBA00023002"/>
    </source>
</evidence>